<evidence type="ECO:0000256" key="7">
    <source>
        <dbReference type="SAM" id="MobiDB-lite"/>
    </source>
</evidence>
<protein>
    <submittedName>
        <fullName evidence="9">Phosphatase PAP2 family protein</fullName>
    </submittedName>
</protein>
<keyword evidence="6" id="KW-0472">Membrane</keyword>
<dbReference type="InterPro" id="IPR000326">
    <property type="entry name" value="PAP2/HPO"/>
</dbReference>
<gene>
    <name evidence="9" type="ORF">MMA15_24450</name>
</gene>
<comment type="subcellular location">
    <subcellularLocation>
        <location evidence="1">Cell membrane</location>
        <topology evidence="1">Multi-pass membrane protein</topology>
    </subcellularLocation>
</comment>
<dbReference type="RefSeq" id="WP_241062333.1">
    <property type="nucleotide sequence ID" value="NZ_JAKWJU010000002.1"/>
</dbReference>
<evidence type="ECO:0000256" key="3">
    <source>
        <dbReference type="ARBA" id="ARBA00022692"/>
    </source>
</evidence>
<evidence type="ECO:0000313" key="10">
    <source>
        <dbReference type="Proteomes" id="UP001166784"/>
    </source>
</evidence>
<dbReference type="Gene3D" id="3.40.50.10330">
    <property type="entry name" value="Probable inorganic polyphosphate/atp-NAD kinase, domain 1"/>
    <property type="match status" value="1"/>
</dbReference>
<keyword evidence="4" id="KW-0378">Hydrolase</keyword>
<feature type="region of interest" description="Disordered" evidence="7">
    <location>
        <begin position="1"/>
        <end position="53"/>
    </location>
</feature>
<dbReference type="PROSITE" id="PS50146">
    <property type="entry name" value="DAGK"/>
    <property type="match status" value="1"/>
</dbReference>
<dbReference type="SUPFAM" id="SSF48317">
    <property type="entry name" value="Acid phosphatase/Vanadium-dependent haloperoxidase"/>
    <property type="match status" value="1"/>
</dbReference>
<evidence type="ECO:0000256" key="2">
    <source>
        <dbReference type="ARBA" id="ARBA00022475"/>
    </source>
</evidence>
<dbReference type="Gene3D" id="2.60.200.40">
    <property type="match status" value="1"/>
</dbReference>
<dbReference type="SUPFAM" id="SSF111331">
    <property type="entry name" value="NAD kinase/diacylglycerol kinase-like"/>
    <property type="match status" value="1"/>
</dbReference>
<dbReference type="InterPro" id="IPR036938">
    <property type="entry name" value="PAP2/HPO_sf"/>
</dbReference>
<evidence type="ECO:0000259" key="8">
    <source>
        <dbReference type="PROSITE" id="PS50146"/>
    </source>
</evidence>
<feature type="compositionally biased region" description="Low complexity" evidence="7">
    <location>
        <begin position="11"/>
        <end position="21"/>
    </location>
</feature>
<name>A0ABS9T4G5_9ACTN</name>
<feature type="domain" description="DAGKc" evidence="8">
    <location>
        <begin position="323"/>
        <end position="407"/>
    </location>
</feature>
<keyword evidence="5" id="KW-1133">Transmembrane helix</keyword>
<evidence type="ECO:0000256" key="5">
    <source>
        <dbReference type="ARBA" id="ARBA00022989"/>
    </source>
</evidence>
<feature type="compositionally biased region" description="Polar residues" evidence="7">
    <location>
        <begin position="38"/>
        <end position="48"/>
    </location>
</feature>
<dbReference type="Proteomes" id="UP001166784">
    <property type="component" value="Unassembled WGS sequence"/>
</dbReference>
<comment type="caution">
    <text evidence="9">The sequence shown here is derived from an EMBL/GenBank/DDBJ whole genome shotgun (WGS) entry which is preliminary data.</text>
</comment>
<dbReference type="Pfam" id="PF00781">
    <property type="entry name" value="DAGK_cat"/>
    <property type="match status" value="1"/>
</dbReference>
<keyword evidence="10" id="KW-1185">Reference proteome</keyword>
<dbReference type="EMBL" id="JAKWJU010000002">
    <property type="protein sequence ID" value="MCH6163429.1"/>
    <property type="molecule type" value="Genomic_DNA"/>
</dbReference>
<dbReference type="SMART" id="SM00046">
    <property type="entry name" value="DAGKc"/>
    <property type="match status" value="1"/>
</dbReference>
<keyword evidence="2" id="KW-1003">Cell membrane</keyword>
<dbReference type="InterPro" id="IPR016064">
    <property type="entry name" value="NAD/diacylglycerol_kinase_sf"/>
</dbReference>
<evidence type="ECO:0000256" key="6">
    <source>
        <dbReference type="ARBA" id="ARBA00023136"/>
    </source>
</evidence>
<dbReference type="PANTHER" id="PTHR14969">
    <property type="entry name" value="SPHINGOSINE-1-PHOSPHATE PHOSPHOHYDROLASE"/>
    <property type="match status" value="1"/>
</dbReference>
<dbReference type="InterPro" id="IPR001206">
    <property type="entry name" value="Diacylglycerol_kinase_cat_dom"/>
</dbReference>
<dbReference type="CDD" id="cd01610">
    <property type="entry name" value="PAP2_like"/>
    <property type="match status" value="1"/>
</dbReference>
<proteinExistence type="predicted"/>
<reference evidence="9" key="2">
    <citation type="journal article" date="2023" name="Int. J. Syst. Evol. Microbiol.">
        <title>Streptomyces marispadix sp. nov., isolated from marine beach sediment of the Northern Coast of Portugal.</title>
        <authorList>
            <person name="dos Santos J.D.N."/>
            <person name="Vitorino I.R."/>
            <person name="Kallscheuer N."/>
            <person name="Srivastava A."/>
            <person name="Krautwurst S."/>
            <person name="Marz M."/>
            <person name="Jogler C."/>
            <person name="Lobo Da Cunha A."/>
            <person name="Catita J."/>
            <person name="Goncalves H."/>
            <person name="Gonzalez I."/>
            <person name="Reyes F."/>
            <person name="Lage O.M."/>
        </authorList>
    </citation>
    <scope>NUCLEOTIDE SEQUENCE</scope>
    <source>
        <strain evidence="9">M600PL45_2</strain>
    </source>
</reference>
<dbReference type="SMART" id="SM00014">
    <property type="entry name" value="acidPPc"/>
    <property type="match status" value="1"/>
</dbReference>
<dbReference type="Gene3D" id="1.20.144.10">
    <property type="entry name" value="Phosphatidic acid phosphatase type 2/haloperoxidase"/>
    <property type="match status" value="1"/>
</dbReference>
<dbReference type="PANTHER" id="PTHR14969:SF62">
    <property type="entry name" value="DECAPRENYLPHOSPHORYL-5-PHOSPHORIBOSE PHOSPHATASE RV3807C-RELATED"/>
    <property type="match status" value="1"/>
</dbReference>
<dbReference type="InterPro" id="IPR017438">
    <property type="entry name" value="ATP-NAD_kinase_N"/>
</dbReference>
<evidence type="ECO:0000256" key="1">
    <source>
        <dbReference type="ARBA" id="ARBA00004651"/>
    </source>
</evidence>
<accession>A0ABS9T4G5</accession>
<reference evidence="9" key="1">
    <citation type="submission" date="2022-03" db="EMBL/GenBank/DDBJ databases">
        <authorList>
            <person name="Santos J.D.N."/>
            <person name="Kallscheuer N."/>
            <person name="Jogler C."/>
            <person name="Lage O.M."/>
        </authorList>
    </citation>
    <scope>NUCLEOTIDE SEQUENCE</scope>
    <source>
        <strain evidence="9">M600PL45_2</strain>
    </source>
</reference>
<evidence type="ECO:0000256" key="4">
    <source>
        <dbReference type="ARBA" id="ARBA00022801"/>
    </source>
</evidence>
<organism evidence="9 10">
    <name type="scientific">Streptomyces marispadix</name>
    <dbReference type="NCBI Taxonomy" id="2922868"/>
    <lineage>
        <taxon>Bacteria</taxon>
        <taxon>Bacillati</taxon>
        <taxon>Actinomycetota</taxon>
        <taxon>Actinomycetes</taxon>
        <taxon>Kitasatosporales</taxon>
        <taxon>Streptomycetaceae</taxon>
        <taxon>Streptomyces</taxon>
    </lineage>
</organism>
<dbReference type="Pfam" id="PF01569">
    <property type="entry name" value="PAP2"/>
    <property type="match status" value="1"/>
</dbReference>
<keyword evidence="3" id="KW-0812">Transmembrane</keyword>
<evidence type="ECO:0000313" key="9">
    <source>
        <dbReference type="EMBL" id="MCH6163429.1"/>
    </source>
</evidence>
<sequence length="585" mass="61400">MSTFTDRVGRGLRSLSRSRPQGLRDLKGASAHGRTRAATASSPPSGTRSWRDWPASRAWSAADRRVFEIVARRDWPGPERVLPGLSRSANQGRLWFAVAGAIALSNTPRARRCAARGLASLAVASATVNTLGKRSVRRDRPLLDAVPLIRQLNRQPVTTSFPSGHAASAAAFVTGVALESPRWGAAVAPIAAAVAFSRVYTGVHYPSDVLVGAALGVGSAFAVRGVAPTRSQLPSPGRPLADAPAMPEGSGLVLVANSSSGSRMDDFGPGTGAVRADLVKPAEAAEAAGAAQAAEEPAALSVVRNMLPKAEIVTCDPKSGGLPGALTEAAQRAAELGGALGVCGGDGTVNAAAARAVRAGVPLAVLPGGTHNHFAFDLGIEEFADTCRAVQTGQAVAVDLGRFTPQPEPGGRLPERGQEQEPGYFLNTFSLGAYPELVRIRERWAHRIGPWPAGVLAALRVLRTSGPVEAGLGGKERALWLLFAGNCAYRVGMAPVRRHDLADGMLDVRIVKAGRWARTRLFIAALTSAVDRSPLHSTARLRRLMISDIPPGTHLTYDGEVARAPGRLLLDKQHEALTVYRPLDV</sequence>